<evidence type="ECO:0000313" key="2">
    <source>
        <dbReference type="Proteomes" id="UP000008144"/>
    </source>
</evidence>
<dbReference type="OrthoDB" id="42525at2759"/>
<dbReference type="InterPro" id="IPR009784">
    <property type="entry name" value="DUF1349"/>
</dbReference>
<reference evidence="1" key="2">
    <citation type="journal article" date="2008" name="Genome Biol.">
        <title>Improved genome assembly and evidence-based global gene model set for the chordate Ciona intestinalis: new insight into intron and operon populations.</title>
        <authorList>
            <person name="Satou Y."/>
            <person name="Mineta K."/>
            <person name="Ogasawara M."/>
            <person name="Sasakura Y."/>
            <person name="Shoguchi E."/>
            <person name="Ueno K."/>
            <person name="Yamada L."/>
            <person name="Matsumoto J."/>
            <person name="Wasserscheid J."/>
            <person name="Dewar K."/>
            <person name="Wiley G.B."/>
            <person name="Macmil S.L."/>
            <person name="Roe B.A."/>
            <person name="Zeller R.W."/>
            <person name="Hastings K.E."/>
            <person name="Lemaire P."/>
            <person name="Lindquist E."/>
            <person name="Endo T."/>
            <person name="Hotta K."/>
            <person name="Inaba K."/>
        </authorList>
    </citation>
    <scope>NUCLEOTIDE SEQUENCE [LARGE SCALE GENOMIC DNA]</scope>
    <source>
        <strain evidence="1">wild type</strain>
    </source>
</reference>
<dbReference type="Gene3D" id="2.60.120.200">
    <property type="match status" value="1"/>
</dbReference>
<dbReference type="InParanoid" id="F6UA25"/>
<reference evidence="1" key="4">
    <citation type="submission" date="2025-09" db="UniProtKB">
        <authorList>
            <consortium name="Ensembl"/>
        </authorList>
    </citation>
    <scope>IDENTIFICATION</scope>
</reference>
<dbReference type="EMBL" id="EAAA01002830">
    <property type="status" value="NOT_ANNOTATED_CDS"/>
    <property type="molecule type" value="Genomic_DNA"/>
</dbReference>
<dbReference type="Pfam" id="PF07081">
    <property type="entry name" value="DUF1349"/>
    <property type="match status" value="1"/>
</dbReference>
<dbReference type="RefSeq" id="XP_002119688.1">
    <property type="nucleotide sequence ID" value="XM_002119652.5"/>
</dbReference>
<accession>F6UA25</accession>
<keyword evidence="2" id="KW-1185">Reference proteome</keyword>
<reference evidence="1" key="3">
    <citation type="submission" date="2025-08" db="UniProtKB">
        <authorList>
            <consortium name="Ensembl"/>
        </authorList>
    </citation>
    <scope>IDENTIFICATION</scope>
</reference>
<evidence type="ECO:0000313" key="1">
    <source>
        <dbReference type="Ensembl" id="ENSCINP00000007147.2"/>
    </source>
</evidence>
<dbReference type="SUPFAM" id="SSF49899">
    <property type="entry name" value="Concanavalin A-like lectins/glucanases"/>
    <property type="match status" value="1"/>
</dbReference>
<gene>
    <name evidence="1" type="primary">LOC100178356</name>
</gene>
<dbReference type="PANTHER" id="PTHR35332:SF2">
    <property type="entry name" value="REGULATION OF ENOLASE PROTEIN 1"/>
    <property type="match status" value="1"/>
</dbReference>
<name>F6UA25_CIOIN</name>
<dbReference type="Ensembl" id="ENSCINT00000007147.2">
    <property type="protein sequence ID" value="ENSCINP00000007147.2"/>
    <property type="gene ID" value="ENSCING00000003485.2"/>
</dbReference>
<dbReference type="Proteomes" id="UP000008144">
    <property type="component" value="Chromosome 9"/>
</dbReference>
<dbReference type="GeneID" id="100178356"/>
<protein>
    <submittedName>
        <fullName evidence="1">Regulation of enolase protein 1-like</fullName>
    </submittedName>
</protein>
<dbReference type="HOGENOM" id="CLU_082825_0_0_1"/>
<sequence>MSFVQANFQECKSVPETLQWHIAGEPEKHTLCSNGLAVVPGFETDFWKNTYYDPVLRAHSGNVLGLETEEKMFLAETQFSFDPKMKFDQAGIFIGQDEKTWLKAGVEYVDGKAWQSVVTTRDEFSDWSKSTESWPVGKDIYLRVYRQGTSYVVEVSQDGIDYKFVRISHMPTNGKVLVGIMACRPSKNDGSQTSKDLAVTFRYFSLEENKGYHHNAE</sequence>
<dbReference type="PANTHER" id="PTHR35332">
    <property type="entry name" value="REGULATION OF ENOLASE PROTEIN 1"/>
    <property type="match status" value="1"/>
</dbReference>
<reference evidence="2" key="1">
    <citation type="journal article" date="2002" name="Science">
        <title>The draft genome of Ciona intestinalis: insights into chordate and vertebrate origins.</title>
        <authorList>
            <person name="Dehal P."/>
            <person name="Satou Y."/>
            <person name="Campbell R.K."/>
            <person name="Chapman J."/>
            <person name="Degnan B."/>
            <person name="De Tomaso A."/>
            <person name="Davidson B."/>
            <person name="Di Gregorio A."/>
            <person name="Gelpke M."/>
            <person name="Goodstein D.M."/>
            <person name="Harafuji N."/>
            <person name="Hastings K.E."/>
            <person name="Ho I."/>
            <person name="Hotta K."/>
            <person name="Huang W."/>
            <person name="Kawashima T."/>
            <person name="Lemaire P."/>
            <person name="Martinez D."/>
            <person name="Meinertzhagen I.A."/>
            <person name="Necula S."/>
            <person name="Nonaka M."/>
            <person name="Putnam N."/>
            <person name="Rash S."/>
            <person name="Saiga H."/>
            <person name="Satake M."/>
            <person name="Terry A."/>
            <person name="Yamada L."/>
            <person name="Wang H.G."/>
            <person name="Awazu S."/>
            <person name="Azumi K."/>
            <person name="Boore J."/>
            <person name="Branno M."/>
            <person name="Chin-Bow S."/>
            <person name="DeSantis R."/>
            <person name="Doyle S."/>
            <person name="Francino P."/>
            <person name="Keys D.N."/>
            <person name="Haga S."/>
            <person name="Hayashi H."/>
            <person name="Hino K."/>
            <person name="Imai K.S."/>
            <person name="Inaba K."/>
            <person name="Kano S."/>
            <person name="Kobayashi K."/>
            <person name="Kobayashi M."/>
            <person name="Lee B.I."/>
            <person name="Makabe K.W."/>
            <person name="Manohar C."/>
            <person name="Matassi G."/>
            <person name="Medina M."/>
            <person name="Mochizuki Y."/>
            <person name="Mount S."/>
            <person name="Morishita T."/>
            <person name="Miura S."/>
            <person name="Nakayama A."/>
            <person name="Nishizaka S."/>
            <person name="Nomoto H."/>
            <person name="Ohta F."/>
            <person name="Oishi K."/>
            <person name="Rigoutsos I."/>
            <person name="Sano M."/>
            <person name="Sasaki A."/>
            <person name="Sasakura Y."/>
            <person name="Shoguchi E."/>
            <person name="Shin-i T."/>
            <person name="Spagnuolo A."/>
            <person name="Stainier D."/>
            <person name="Suzuki M.M."/>
            <person name="Tassy O."/>
            <person name="Takatori N."/>
            <person name="Tokuoka M."/>
            <person name="Yagi K."/>
            <person name="Yoshizaki F."/>
            <person name="Wada S."/>
            <person name="Zhang C."/>
            <person name="Hyatt P.D."/>
            <person name="Larimer F."/>
            <person name="Detter C."/>
            <person name="Doggett N."/>
            <person name="Glavina T."/>
            <person name="Hawkins T."/>
            <person name="Richardson P."/>
            <person name="Lucas S."/>
            <person name="Kohara Y."/>
            <person name="Levine M."/>
            <person name="Satoh N."/>
            <person name="Rokhsar D.S."/>
        </authorList>
    </citation>
    <scope>NUCLEOTIDE SEQUENCE [LARGE SCALE GENOMIC DNA]</scope>
</reference>
<proteinExistence type="predicted"/>
<dbReference type="GeneTree" id="ENSGT00390000013865"/>
<dbReference type="KEGG" id="cin:100178356"/>
<dbReference type="AlphaFoldDB" id="F6UA25"/>
<organism evidence="1 2">
    <name type="scientific">Ciona intestinalis</name>
    <name type="common">Transparent sea squirt</name>
    <name type="synonym">Ascidia intestinalis</name>
    <dbReference type="NCBI Taxonomy" id="7719"/>
    <lineage>
        <taxon>Eukaryota</taxon>
        <taxon>Metazoa</taxon>
        <taxon>Chordata</taxon>
        <taxon>Tunicata</taxon>
        <taxon>Ascidiacea</taxon>
        <taxon>Phlebobranchia</taxon>
        <taxon>Cionidae</taxon>
        <taxon>Ciona</taxon>
    </lineage>
</organism>
<dbReference type="InterPro" id="IPR013320">
    <property type="entry name" value="ConA-like_dom_sf"/>
</dbReference>
<dbReference type="OMA" id="THYGFIR"/>
<accession>A0A1W2W603</accession>